<keyword evidence="8" id="KW-0800">Toxin</keyword>
<dbReference type="HAMAP" id="MF_00265">
    <property type="entry name" value="VapC_Nob1"/>
    <property type="match status" value="1"/>
</dbReference>
<evidence type="ECO:0000256" key="1">
    <source>
        <dbReference type="ARBA" id="ARBA00001946"/>
    </source>
</evidence>
<comment type="cofactor">
    <cofactor evidence="1 8">
        <name>Mg(2+)</name>
        <dbReference type="ChEBI" id="CHEBI:18420"/>
    </cofactor>
</comment>
<proteinExistence type="inferred from homology"/>
<feature type="binding site" evidence="8">
    <location>
        <position position="93"/>
    </location>
    <ligand>
        <name>Mg(2+)</name>
        <dbReference type="ChEBI" id="CHEBI:18420"/>
    </ligand>
</feature>
<dbReference type="SUPFAM" id="SSF88723">
    <property type="entry name" value="PIN domain-like"/>
    <property type="match status" value="1"/>
</dbReference>
<evidence type="ECO:0000256" key="8">
    <source>
        <dbReference type="HAMAP-Rule" id="MF_00265"/>
    </source>
</evidence>
<keyword evidence="6 8" id="KW-0460">Magnesium</keyword>
<reference evidence="10 11" key="1">
    <citation type="journal article" date="2015" name="Nature">
        <title>rRNA introns, odd ribosomes, and small enigmatic genomes across a large radiation of phyla.</title>
        <authorList>
            <person name="Brown C.T."/>
            <person name="Hug L.A."/>
            <person name="Thomas B.C."/>
            <person name="Sharon I."/>
            <person name="Castelle C.J."/>
            <person name="Singh A."/>
            <person name="Wilkins M.J."/>
            <person name="Williams K.H."/>
            <person name="Banfield J.F."/>
        </authorList>
    </citation>
    <scope>NUCLEOTIDE SEQUENCE [LARGE SCALE GENOMIC DNA]</scope>
</reference>
<dbReference type="AlphaFoldDB" id="A0A0G1UDM6"/>
<evidence type="ECO:0000259" key="9">
    <source>
        <dbReference type="SMART" id="SM00670"/>
    </source>
</evidence>
<keyword evidence="2 8" id="KW-1277">Toxin-antitoxin system</keyword>
<evidence type="ECO:0000256" key="4">
    <source>
        <dbReference type="ARBA" id="ARBA00022723"/>
    </source>
</evidence>
<dbReference type="GO" id="GO:0090729">
    <property type="term" value="F:toxin activity"/>
    <property type="evidence" value="ECO:0007669"/>
    <property type="project" value="UniProtKB-KW"/>
</dbReference>
<dbReference type="Gene3D" id="3.40.50.1010">
    <property type="entry name" value="5'-nuclease"/>
    <property type="match status" value="1"/>
</dbReference>
<comment type="function">
    <text evidence="8">Toxic component of a toxin-antitoxin (TA) system. An RNase.</text>
</comment>
<dbReference type="PANTHER" id="PTHR33653:SF1">
    <property type="entry name" value="RIBONUCLEASE VAPC2"/>
    <property type="match status" value="1"/>
</dbReference>
<dbReference type="EC" id="3.1.-.-" evidence="8"/>
<dbReference type="STRING" id="1618364.UX86_C0011G0031"/>
<sequence length="126" mass="14234">MKLVIDTSILIDYLRGGMKWEELLGRLEKDTELYLPTIVIFELFSGKSTSKPEIAKKINEFLSFFQKVELTEGIARRAGELFRDMNKNLGAPDYIIAASAIELNATLVTLNISHFAQIAHLSLYPN</sequence>
<evidence type="ECO:0000256" key="6">
    <source>
        <dbReference type="ARBA" id="ARBA00022842"/>
    </source>
</evidence>
<organism evidence="10 11">
    <name type="scientific">Candidatus Amesbacteria bacterium GW2011_GWC1_47_15</name>
    <dbReference type="NCBI Taxonomy" id="1618364"/>
    <lineage>
        <taxon>Bacteria</taxon>
        <taxon>Candidatus Amesiibacteriota</taxon>
    </lineage>
</organism>
<protein>
    <recommendedName>
        <fullName evidence="8">Ribonuclease VapC</fullName>
        <shortName evidence="8">RNase VapC</shortName>
        <ecNumber evidence="8">3.1.-.-</ecNumber>
    </recommendedName>
    <alternativeName>
        <fullName evidence="8">Toxin VapC</fullName>
    </alternativeName>
</protein>
<dbReference type="InterPro" id="IPR002716">
    <property type="entry name" value="PIN_dom"/>
</dbReference>
<dbReference type="GO" id="GO:0004540">
    <property type="term" value="F:RNA nuclease activity"/>
    <property type="evidence" value="ECO:0007669"/>
    <property type="project" value="InterPro"/>
</dbReference>
<evidence type="ECO:0000313" key="11">
    <source>
        <dbReference type="Proteomes" id="UP000034502"/>
    </source>
</evidence>
<dbReference type="Pfam" id="PF01850">
    <property type="entry name" value="PIN"/>
    <property type="match status" value="1"/>
</dbReference>
<dbReference type="Proteomes" id="UP000034502">
    <property type="component" value="Unassembled WGS sequence"/>
</dbReference>
<dbReference type="CDD" id="cd18741">
    <property type="entry name" value="PIN_VapC4-5_FitB-like"/>
    <property type="match status" value="1"/>
</dbReference>
<feature type="binding site" evidence="8">
    <location>
        <position position="6"/>
    </location>
    <ligand>
        <name>Mg(2+)</name>
        <dbReference type="ChEBI" id="CHEBI:18420"/>
    </ligand>
</feature>
<evidence type="ECO:0000313" key="10">
    <source>
        <dbReference type="EMBL" id="KKU64223.1"/>
    </source>
</evidence>
<evidence type="ECO:0000256" key="7">
    <source>
        <dbReference type="ARBA" id="ARBA00038093"/>
    </source>
</evidence>
<evidence type="ECO:0000256" key="2">
    <source>
        <dbReference type="ARBA" id="ARBA00022649"/>
    </source>
</evidence>
<dbReference type="GO" id="GO:0000287">
    <property type="term" value="F:magnesium ion binding"/>
    <property type="evidence" value="ECO:0007669"/>
    <property type="project" value="UniProtKB-UniRule"/>
</dbReference>
<keyword evidence="4 8" id="KW-0479">Metal-binding</keyword>
<dbReference type="InterPro" id="IPR029060">
    <property type="entry name" value="PIN-like_dom_sf"/>
</dbReference>
<feature type="domain" description="PIN" evidence="9">
    <location>
        <begin position="1"/>
        <end position="116"/>
    </location>
</feature>
<dbReference type="EMBL" id="LCNU01000011">
    <property type="protein sequence ID" value="KKU64223.1"/>
    <property type="molecule type" value="Genomic_DNA"/>
</dbReference>
<dbReference type="InterPro" id="IPR050556">
    <property type="entry name" value="Type_II_TA_system_RNase"/>
</dbReference>
<keyword evidence="5 8" id="KW-0378">Hydrolase</keyword>
<evidence type="ECO:0000256" key="5">
    <source>
        <dbReference type="ARBA" id="ARBA00022801"/>
    </source>
</evidence>
<accession>A0A0G1UDM6</accession>
<evidence type="ECO:0000256" key="3">
    <source>
        <dbReference type="ARBA" id="ARBA00022722"/>
    </source>
</evidence>
<gene>
    <name evidence="8" type="primary">vapC</name>
    <name evidence="10" type="ORF">UX86_C0011G0031</name>
</gene>
<dbReference type="PANTHER" id="PTHR33653">
    <property type="entry name" value="RIBONUCLEASE VAPC2"/>
    <property type="match status" value="1"/>
</dbReference>
<dbReference type="SMART" id="SM00670">
    <property type="entry name" value="PINc"/>
    <property type="match status" value="1"/>
</dbReference>
<comment type="caution">
    <text evidence="10">The sequence shown here is derived from an EMBL/GenBank/DDBJ whole genome shotgun (WGS) entry which is preliminary data.</text>
</comment>
<keyword evidence="3 8" id="KW-0540">Nuclease</keyword>
<dbReference type="InterPro" id="IPR022907">
    <property type="entry name" value="VapC_family"/>
</dbReference>
<comment type="similarity">
    <text evidence="7 8">Belongs to the PINc/VapC protein family.</text>
</comment>
<dbReference type="GO" id="GO:0016787">
    <property type="term" value="F:hydrolase activity"/>
    <property type="evidence" value="ECO:0007669"/>
    <property type="project" value="UniProtKB-KW"/>
</dbReference>
<name>A0A0G1UDM6_9BACT</name>